<dbReference type="InterPro" id="IPR001173">
    <property type="entry name" value="Glyco_trans_2-like"/>
</dbReference>
<evidence type="ECO:0000259" key="5">
    <source>
        <dbReference type="Pfam" id="PF00535"/>
    </source>
</evidence>
<name>A0AAQ1GC42_9BURK</name>
<organism evidence="6 7">
    <name type="scientific">Paraburkholderia tropica</name>
    <dbReference type="NCBI Taxonomy" id="92647"/>
    <lineage>
        <taxon>Bacteria</taxon>
        <taxon>Pseudomonadati</taxon>
        <taxon>Pseudomonadota</taxon>
        <taxon>Betaproteobacteria</taxon>
        <taxon>Burkholderiales</taxon>
        <taxon>Burkholderiaceae</taxon>
        <taxon>Paraburkholderia</taxon>
    </lineage>
</organism>
<accession>A0AAQ1GC42</accession>
<keyword evidence="2" id="KW-0328">Glycosyltransferase</keyword>
<gene>
    <name evidence="6" type="ORF">SAMN05216550_102310</name>
</gene>
<dbReference type="SUPFAM" id="SSF53448">
    <property type="entry name" value="Nucleotide-diphospho-sugar transferases"/>
    <property type="match status" value="1"/>
</dbReference>
<dbReference type="Proteomes" id="UP000183529">
    <property type="component" value="Unassembled WGS sequence"/>
</dbReference>
<evidence type="ECO:0000256" key="2">
    <source>
        <dbReference type="ARBA" id="ARBA00022676"/>
    </source>
</evidence>
<feature type="region of interest" description="Disordered" evidence="4">
    <location>
        <begin position="1"/>
        <end position="20"/>
    </location>
</feature>
<dbReference type="EMBL" id="FNZM01000002">
    <property type="protein sequence ID" value="SEJ07256.1"/>
    <property type="molecule type" value="Genomic_DNA"/>
</dbReference>
<dbReference type="PANTHER" id="PTHR43179:SF12">
    <property type="entry name" value="GALACTOFURANOSYLTRANSFERASE GLFT2"/>
    <property type="match status" value="1"/>
</dbReference>
<reference evidence="6 7" key="1">
    <citation type="submission" date="2016-10" db="EMBL/GenBank/DDBJ databases">
        <authorList>
            <person name="Varghese N."/>
            <person name="Submissions S."/>
        </authorList>
    </citation>
    <scope>NUCLEOTIDE SEQUENCE [LARGE SCALE GENOMIC DNA]</scope>
    <source>
        <strain evidence="6 7">LMG 22274</strain>
    </source>
</reference>
<dbReference type="Gene3D" id="3.90.550.10">
    <property type="entry name" value="Spore Coat Polysaccharide Biosynthesis Protein SpsA, Chain A"/>
    <property type="match status" value="1"/>
</dbReference>
<comment type="similarity">
    <text evidence="1">Belongs to the glycosyltransferase 2 family.</text>
</comment>
<keyword evidence="3" id="KW-0808">Transferase</keyword>
<comment type="caution">
    <text evidence="6">The sequence shown here is derived from an EMBL/GenBank/DDBJ whole genome shotgun (WGS) entry which is preliminary data.</text>
</comment>
<evidence type="ECO:0000256" key="3">
    <source>
        <dbReference type="ARBA" id="ARBA00022679"/>
    </source>
</evidence>
<feature type="domain" description="Glycosyltransferase 2-like" evidence="5">
    <location>
        <begin position="34"/>
        <end position="139"/>
    </location>
</feature>
<evidence type="ECO:0000313" key="6">
    <source>
        <dbReference type="EMBL" id="SEJ07256.1"/>
    </source>
</evidence>
<proteinExistence type="inferred from homology"/>
<evidence type="ECO:0000256" key="1">
    <source>
        <dbReference type="ARBA" id="ARBA00006739"/>
    </source>
</evidence>
<dbReference type="RefSeq" id="WP_244144287.1">
    <property type="nucleotide sequence ID" value="NZ_CADFGN010000002.1"/>
</dbReference>
<evidence type="ECO:0000313" key="7">
    <source>
        <dbReference type="Proteomes" id="UP000183529"/>
    </source>
</evidence>
<protein>
    <submittedName>
        <fullName evidence="6">Glycosyltransferase, GT2 family</fullName>
    </submittedName>
</protein>
<sequence length="319" mass="34518">MTMITGDASPPSFVDGATTQHTRASAATGARVAVVIATKGRPAATAFAVRLLARQTVPPAQIILSASCEDDLGPYDAEGLRVDVLIGSAGSSVQRNRALDALAPDIDIVIFLDDDFAPERHWIAQCIEAFEADSGLVGVSGRTLRDGAQGQPATWDEALALIDGAHDEARQRPPLRACDELYGCNMACRAHAIADLRFDERLVLYGWLEDKDFSRRLARSGRLAYCDYLLGVHLGLRGGRVSGRRYGYSQVVNAMYLCRKGVMSRKETASNIVRALGMNCLKSMRPEAHLDRRGRLIGNVIGIADLCIGAVRPERAARL</sequence>
<evidence type="ECO:0000256" key="4">
    <source>
        <dbReference type="SAM" id="MobiDB-lite"/>
    </source>
</evidence>
<dbReference type="InterPro" id="IPR029044">
    <property type="entry name" value="Nucleotide-diphossugar_trans"/>
</dbReference>
<dbReference type="GO" id="GO:0016757">
    <property type="term" value="F:glycosyltransferase activity"/>
    <property type="evidence" value="ECO:0007669"/>
    <property type="project" value="UniProtKB-KW"/>
</dbReference>
<dbReference type="AlphaFoldDB" id="A0AAQ1GC42"/>
<dbReference type="PANTHER" id="PTHR43179">
    <property type="entry name" value="RHAMNOSYLTRANSFERASE WBBL"/>
    <property type="match status" value="1"/>
</dbReference>
<dbReference type="Pfam" id="PF00535">
    <property type="entry name" value="Glycos_transf_2"/>
    <property type="match status" value="1"/>
</dbReference>